<keyword evidence="3" id="KW-0496">Mitochondrion</keyword>
<dbReference type="Gene3D" id="3.40.50.1440">
    <property type="entry name" value="Tubulin/FtsZ, GTPase domain"/>
    <property type="match status" value="1"/>
</dbReference>
<dbReference type="InterPro" id="IPR019605">
    <property type="entry name" value="Misato_II_tubulin-like"/>
</dbReference>
<evidence type="ECO:0000256" key="3">
    <source>
        <dbReference type="ARBA" id="ARBA00023128"/>
    </source>
</evidence>
<dbReference type="AlphaFoldDB" id="V3ZMF7"/>
<evidence type="ECO:0000259" key="4">
    <source>
        <dbReference type="Pfam" id="PF10644"/>
    </source>
</evidence>
<dbReference type="OrthoDB" id="271881at2759"/>
<gene>
    <name evidence="6" type="ORF">LOTGIDRAFT_120630</name>
</gene>
<dbReference type="STRING" id="225164.V3ZMF7"/>
<evidence type="ECO:0000259" key="5">
    <source>
        <dbReference type="Pfam" id="PF14881"/>
    </source>
</evidence>
<evidence type="ECO:0000256" key="2">
    <source>
        <dbReference type="ARBA" id="ARBA00008507"/>
    </source>
</evidence>
<dbReference type="InterPro" id="IPR029209">
    <property type="entry name" value="DML1/Misato_tubulin"/>
</dbReference>
<dbReference type="PANTHER" id="PTHR13391">
    <property type="entry name" value="MITOCHONDRIAL DISTRIBUTION REGULATOR MISATO"/>
    <property type="match status" value="1"/>
</dbReference>
<feature type="domain" description="Misato Segment II tubulin-like" evidence="4">
    <location>
        <begin position="4"/>
        <end position="117"/>
    </location>
</feature>
<reference evidence="6 7" key="1">
    <citation type="journal article" date="2013" name="Nature">
        <title>Insights into bilaterian evolution from three spiralian genomes.</title>
        <authorList>
            <person name="Simakov O."/>
            <person name="Marletaz F."/>
            <person name="Cho S.J."/>
            <person name="Edsinger-Gonzales E."/>
            <person name="Havlak P."/>
            <person name="Hellsten U."/>
            <person name="Kuo D.H."/>
            <person name="Larsson T."/>
            <person name="Lv J."/>
            <person name="Arendt D."/>
            <person name="Savage R."/>
            <person name="Osoegawa K."/>
            <person name="de Jong P."/>
            <person name="Grimwood J."/>
            <person name="Chapman J.A."/>
            <person name="Shapiro H."/>
            <person name="Aerts A."/>
            <person name="Otillar R.P."/>
            <person name="Terry A.Y."/>
            <person name="Boore J.L."/>
            <person name="Grigoriev I.V."/>
            <person name="Lindberg D.R."/>
            <person name="Seaver E.C."/>
            <person name="Weisblat D.A."/>
            <person name="Putnam N.H."/>
            <person name="Rokhsar D.S."/>
        </authorList>
    </citation>
    <scope>NUCLEOTIDE SEQUENCE [LARGE SCALE GENOMIC DNA]</scope>
</reference>
<dbReference type="Pfam" id="PF10644">
    <property type="entry name" value="Misat_Tub_SegII"/>
    <property type="match status" value="1"/>
</dbReference>
<proteinExistence type="inferred from homology"/>
<evidence type="ECO:0008006" key="8">
    <source>
        <dbReference type="Google" id="ProtNLM"/>
    </source>
</evidence>
<dbReference type="GO" id="GO:0007005">
    <property type="term" value="P:mitochondrion organization"/>
    <property type="evidence" value="ECO:0007669"/>
    <property type="project" value="InterPro"/>
</dbReference>
<dbReference type="KEGG" id="lgi:LOTGIDRAFT_120630"/>
<dbReference type="CDD" id="cd06060">
    <property type="entry name" value="misato"/>
    <property type="match status" value="1"/>
</dbReference>
<dbReference type="EMBL" id="KB202050">
    <property type="protein sequence ID" value="ESO92553.1"/>
    <property type="molecule type" value="Genomic_DNA"/>
</dbReference>
<name>V3ZMF7_LOTGI</name>
<comment type="subcellular location">
    <subcellularLocation>
        <location evidence="1">Mitochondrion</location>
    </subcellularLocation>
</comment>
<dbReference type="OMA" id="RMAAYGC"/>
<evidence type="ECO:0000313" key="6">
    <source>
        <dbReference type="EMBL" id="ESO92553.1"/>
    </source>
</evidence>
<evidence type="ECO:0000313" key="7">
    <source>
        <dbReference type="Proteomes" id="UP000030746"/>
    </source>
</evidence>
<dbReference type="SUPFAM" id="SSF52490">
    <property type="entry name" value="Tubulin nucleotide-binding domain-like"/>
    <property type="match status" value="1"/>
</dbReference>
<dbReference type="CTD" id="20231883"/>
<dbReference type="Proteomes" id="UP000030746">
    <property type="component" value="Unassembled WGS sequence"/>
</dbReference>
<sequence length="548" mass="61848">MAGREIVTLQIGHYSNFVGSHWWNIQEGSFNYDINHVKDGVSLNHDVLFREGQTTKGAVTFTPRLVCIDLKGSLNTLSKDGGLYGDDNEEEVKWCEDVTLHEAGTGYKNEYLTDLEQEESVLISDKEENNVCSGQKYYNLDKDVTVWSDYLKTYLHPKTLHIINDYMLGDTERPFNVFGMGEEIFSKPETFEDVEDRIRFFVEDCDLLQGFHCLVDTYDGFGGVASTYLQYLQDEFSSKSKLTFGMTPHILPDSTAVERSNRIINSAICYEKLCESSGLFIPISLATSLWRKLGSSQTFPHLQYNVKLNYHTSAIIASTLDTMTIPYRRDDNFSHLTDITSSFSMLGRKVAAINTSLPFVLKEDNSSLIDSLMSYGNDPPWQSLVPHVTNSTVPDLQSCVLRGISSHTVKSNNVSSLSRGILASCSNTQDVLQQYLTDVFPNTKNAGCVFNEALPVKAPFPNIFSPSINSKGFLSTRQRLPLQGVESVPMMTSLQSSKEIYNLIHSLYTETTRFDIRKHHRFLQSGLDEDMYRDVLDNLQTLSTAYID</sequence>
<dbReference type="InterPro" id="IPR049942">
    <property type="entry name" value="DML1/Misato"/>
</dbReference>
<dbReference type="PANTHER" id="PTHR13391:SF0">
    <property type="entry name" value="PROTEIN MISATO HOMOLOG 1"/>
    <property type="match status" value="1"/>
</dbReference>
<dbReference type="HOGENOM" id="CLU_022511_0_0_1"/>
<protein>
    <recommendedName>
        <fullName evidence="8">Protein misato homolog 1</fullName>
    </recommendedName>
</protein>
<organism evidence="6 7">
    <name type="scientific">Lottia gigantea</name>
    <name type="common">Giant owl limpet</name>
    <dbReference type="NCBI Taxonomy" id="225164"/>
    <lineage>
        <taxon>Eukaryota</taxon>
        <taxon>Metazoa</taxon>
        <taxon>Spiralia</taxon>
        <taxon>Lophotrochozoa</taxon>
        <taxon>Mollusca</taxon>
        <taxon>Gastropoda</taxon>
        <taxon>Patellogastropoda</taxon>
        <taxon>Lottioidea</taxon>
        <taxon>Lottiidae</taxon>
        <taxon>Lottia</taxon>
    </lineage>
</organism>
<dbReference type="GO" id="GO:0005739">
    <property type="term" value="C:mitochondrion"/>
    <property type="evidence" value="ECO:0007669"/>
    <property type="project" value="UniProtKB-SubCell"/>
</dbReference>
<comment type="similarity">
    <text evidence="2">Belongs to the misato family.</text>
</comment>
<dbReference type="InterPro" id="IPR036525">
    <property type="entry name" value="Tubulin/FtsZ_GTPase_sf"/>
</dbReference>
<dbReference type="Pfam" id="PF14881">
    <property type="entry name" value="Tubulin_3"/>
    <property type="match status" value="1"/>
</dbReference>
<dbReference type="RefSeq" id="XP_009056694.1">
    <property type="nucleotide sequence ID" value="XM_009058446.1"/>
</dbReference>
<dbReference type="GeneID" id="20231883"/>
<feature type="domain" description="DML1/Misato tubulin" evidence="5">
    <location>
        <begin position="143"/>
        <end position="328"/>
    </location>
</feature>
<accession>V3ZMF7</accession>
<evidence type="ECO:0000256" key="1">
    <source>
        <dbReference type="ARBA" id="ARBA00004173"/>
    </source>
</evidence>
<keyword evidence="7" id="KW-1185">Reference proteome</keyword>